<keyword evidence="13 14" id="KW-0472">Membrane</keyword>
<keyword evidence="4" id="KW-1003">Cell membrane</keyword>
<proteinExistence type="predicted"/>
<dbReference type="GO" id="GO:0005886">
    <property type="term" value="C:plasma membrane"/>
    <property type="evidence" value="ECO:0007669"/>
    <property type="project" value="UniProtKB-SubCell"/>
</dbReference>
<evidence type="ECO:0000313" key="16">
    <source>
        <dbReference type="EMBL" id="MBB6713637.1"/>
    </source>
</evidence>
<dbReference type="GO" id="GO:0000155">
    <property type="term" value="F:phosphorelay sensor kinase activity"/>
    <property type="evidence" value="ECO:0007669"/>
    <property type="project" value="InterPro"/>
</dbReference>
<feature type="domain" description="Histidine kinase" evidence="15">
    <location>
        <begin position="514"/>
        <end position="727"/>
    </location>
</feature>
<dbReference type="InterPro" id="IPR036097">
    <property type="entry name" value="HisK_dim/P_sf"/>
</dbReference>
<organism evidence="16 17">
    <name type="scientific">Clostridium gasigenes</name>
    <dbReference type="NCBI Taxonomy" id="94869"/>
    <lineage>
        <taxon>Bacteria</taxon>
        <taxon>Bacillati</taxon>
        <taxon>Bacillota</taxon>
        <taxon>Clostridia</taxon>
        <taxon>Eubacteriales</taxon>
        <taxon>Clostridiaceae</taxon>
        <taxon>Clostridium</taxon>
    </lineage>
</organism>
<dbReference type="Gene3D" id="3.30.565.10">
    <property type="entry name" value="Histidine kinase-like ATPase, C-terminal domain"/>
    <property type="match status" value="1"/>
</dbReference>
<dbReference type="PANTHER" id="PTHR45528:SF1">
    <property type="entry name" value="SENSOR HISTIDINE KINASE CPXA"/>
    <property type="match status" value="1"/>
</dbReference>
<feature type="transmembrane region" description="Helical" evidence="14">
    <location>
        <begin position="304"/>
        <end position="321"/>
    </location>
</feature>
<evidence type="ECO:0000313" key="17">
    <source>
        <dbReference type="Proteomes" id="UP000585258"/>
    </source>
</evidence>
<dbReference type="Proteomes" id="UP000585258">
    <property type="component" value="Unassembled WGS sequence"/>
</dbReference>
<feature type="transmembrane region" description="Helical" evidence="14">
    <location>
        <begin position="267"/>
        <end position="284"/>
    </location>
</feature>
<comment type="catalytic activity">
    <reaction evidence="1">
        <text>ATP + protein L-histidine = ADP + protein N-phospho-L-histidine.</text>
        <dbReference type="EC" id="2.7.13.3"/>
    </reaction>
</comment>
<evidence type="ECO:0000256" key="9">
    <source>
        <dbReference type="ARBA" id="ARBA00022777"/>
    </source>
</evidence>
<evidence type="ECO:0000256" key="3">
    <source>
        <dbReference type="ARBA" id="ARBA00012438"/>
    </source>
</evidence>
<dbReference type="InterPro" id="IPR005467">
    <property type="entry name" value="His_kinase_dom"/>
</dbReference>
<evidence type="ECO:0000259" key="15">
    <source>
        <dbReference type="PROSITE" id="PS50109"/>
    </source>
</evidence>
<dbReference type="SMART" id="SM00387">
    <property type="entry name" value="HATPase_c"/>
    <property type="match status" value="1"/>
</dbReference>
<dbReference type="CDD" id="cd00082">
    <property type="entry name" value="HisKA"/>
    <property type="match status" value="1"/>
</dbReference>
<keyword evidence="8" id="KW-0547">Nucleotide-binding</keyword>
<evidence type="ECO:0000256" key="5">
    <source>
        <dbReference type="ARBA" id="ARBA00022553"/>
    </source>
</evidence>
<evidence type="ECO:0000256" key="8">
    <source>
        <dbReference type="ARBA" id="ARBA00022741"/>
    </source>
</evidence>
<dbReference type="EC" id="2.7.13.3" evidence="3"/>
<dbReference type="PANTHER" id="PTHR45528">
    <property type="entry name" value="SENSOR HISTIDINE KINASE CPXA"/>
    <property type="match status" value="1"/>
</dbReference>
<dbReference type="SUPFAM" id="SSF47384">
    <property type="entry name" value="Homodimeric domain of signal transducing histidine kinase"/>
    <property type="match status" value="1"/>
</dbReference>
<reference evidence="16 17" key="1">
    <citation type="submission" date="2020-08" db="EMBL/GenBank/DDBJ databases">
        <title>Clostridia isolated from Swiss meat.</title>
        <authorList>
            <person name="Wambui J."/>
            <person name="Stevens M.J.A."/>
            <person name="Stephan R."/>
        </authorList>
    </citation>
    <scope>NUCLEOTIDE SEQUENCE [LARGE SCALE GENOMIC DNA]</scope>
    <source>
        <strain evidence="16 17">CM001</strain>
    </source>
</reference>
<comment type="caution">
    <text evidence="16">The sequence shown here is derived from an EMBL/GenBank/DDBJ whole genome shotgun (WGS) entry which is preliminary data.</text>
</comment>
<dbReference type="Pfam" id="PF00512">
    <property type="entry name" value="HisKA"/>
    <property type="match status" value="1"/>
</dbReference>
<evidence type="ECO:0000256" key="6">
    <source>
        <dbReference type="ARBA" id="ARBA00022679"/>
    </source>
</evidence>
<evidence type="ECO:0000256" key="4">
    <source>
        <dbReference type="ARBA" id="ARBA00022475"/>
    </source>
</evidence>
<dbReference type="InterPro" id="IPR003594">
    <property type="entry name" value="HATPase_dom"/>
</dbReference>
<keyword evidence="6" id="KW-0808">Transferase</keyword>
<dbReference type="InterPro" id="IPR036890">
    <property type="entry name" value="HATPase_C_sf"/>
</dbReference>
<dbReference type="RefSeq" id="WP_185163433.1">
    <property type="nucleotide sequence ID" value="NZ_JACKWY010000001.1"/>
</dbReference>
<dbReference type="InterPro" id="IPR050398">
    <property type="entry name" value="HssS/ArlS-like"/>
</dbReference>
<dbReference type="AlphaFoldDB" id="A0A7X0S9T5"/>
<dbReference type="SMART" id="SM00388">
    <property type="entry name" value="HisKA"/>
    <property type="match status" value="1"/>
</dbReference>
<sequence>MGIKLKNIKVFRIINIIILITMVIILPIKAANIIKYKDYSKNIYNLKLISDYILDFDSQACNMLERYTDLQGNPTEEYLQRDISMMKSDDESGFKYRKDHIESEQDGGSEKASKEKIDMLLEEVKKEIIRSDEKLRADAISSVKNSFKDFKKDLIINNVNIEFYFENNENGNVITNVPGVTADDFDIDNNNDYEILELSNNNNKNINDNKNTENLYNIRLDISKNTQDDSGYNRYYRIPKKLLPGDWIYDIQASEDKSKEDFNRNRIISVGIGVVLLLSLILALKNKRKVNNGFFYRCQKIIPIEIKIISPILAIVNGYIMTNDVLFGRKINIASLMVQAILLIISCLFISNLIANGTSKIDYANMKKRSIIYNIKVLTITFIDSLKESFSIKSTAIRLGIFIVMTVLAYIGAMFLHRYSQYEYYWYGKYVVAYEILYQIIIIIYVFNFSKRLNLLKLNTDKIVEGNYDVEIEVKGPKIVKEIAANIKNIEAGFSKAVDAGIKSEKLKGELITNVSHDLKTPLTSIISYVDLLKNENLKEVDRIKYINVLDRKAQRLKVLIEDLFEASKAASGSIELQKENIDVTSLLRQTLGEFQEKISASSLEFINKWPEEKAELYLDGKKTWRVFENLISNILKYSMKNSRVYIDVIKNIDNVQIVMKNISAYQLDFTEEEVIERFKRGDKSRNTEGSGLGLSIAKSLTNLQGGTFKIEIDGDLFKVILTFPSK</sequence>
<name>A0A7X0S9T5_9CLOT</name>
<keyword evidence="11 14" id="KW-1133">Transmembrane helix</keyword>
<dbReference type="SUPFAM" id="SSF55874">
    <property type="entry name" value="ATPase domain of HSP90 chaperone/DNA topoisomerase II/histidine kinase"/>
    <property type="match status" value="1"/>
</dbReference>
<evidence type="ECO:0000256" key="2">
    <source>
        <dbReference type="ARBA" id="ARBA00004651"/>
    </source>
</evidence>
<keyword evidence="9 16" id="KW-0418">Kinase</keyword>
<evidence type="ECO:0000256" key="11">
    <source>
        <dbReference type="ARBA" id="ARBA00022989"/>
    </source>
</evidence>
<dbReference type="PROSITE" id="PS50109">
    <property type="entry name" value="HIS_KIN"/>
    <property type="match status" value="1"/>
</dbReference>
<feature type="transmembrane region" description="Helical" evidence="14">
    <location>
        <begin position="12"/>
        <end position="31"/>
    </location>
</feature>
<keyword evidence="5" id="KW-0597">Phosphoprotein</keyword>
<gene>
    <name evidence="16" type="ORF">H7E68_02660</name>
</gene>
<evidence type="ECO:0000256" key="10">
    <source>
        <dbReference type="ARBA" id="ARBA00022840"/>
    </source>
</evidence>
<keyword evidence="7 14" id="KW-0812">Transmembrane</keyword>
<dbReference type="InterPro" id="IPR003661">
    <property type="entry name" value="HisK_dim/P_dom"/>
</dbReference>
<accession>A0A7X0S9T5</accession>
<comment type="subcellular location">
    <subcellularLocation>
        <location evidence="2">Cell membrane</location>
        <topology evidence="2">Multi-pass membrane protein</topology>
    </subcellularLocation>
</comment>
<dbReference type="Pfam" id="PF02518">
    <property type="entry name" value="HATPase_c"/>
    <property type="match status" value="1"/>
</dbReference>
<keyword evidence="10" id="KW-0067">ATP-binding</keyword>
<dbReference type="GO" id="GO:0005524">
    <property type="term" value="F:ATP binding"/>
    <property type="evidence" value="ECO:0007669"/>
    <property type="project" value="UniProtKB-KW"/>
</dbReference>
<feature type="transmembrane region" description="Helical" evidence="14">
    <location>
        <begin position="333"/>
        <end position="355"/>
    </location>
</feature>
<dbReference type="Gene3D" id="1.10.287.130">
    <property type="match status" value="1"/>
</dbReference>
<evidence type="ECO:0000256" key="14">
    <source>
        <dbReference type="SAM" id="Phobius"/>
    </source>
</evidence>
<evidence type="ECO:0000256" key="7">
    <source>
        <dbReference type="ARBA" id="ARBA00022692"/>
    </source>
</evidence>
<protein>
    <recommendedName>
        <fullName evidence="3">histidine kinase</fullName>
        <ecNumber evidence="3">2.7.13.3</ecNumber>
    </recommendedName>
</protein>
<keyword evidence="12" id="KW-0902">Two-component regulatory system</keyword>
<evidence type="ECO:0000256" key="13">
    <source>
        <dbReference type="ARBA" id="ARBA00023136"/>
    </source>
</evidence>
<dbReference type="EMBL" id="JACKWY010000001">
    <property type="protein sequence ID" value="MBB6713637.1"/>
    <property type="molecule type" value="Genomic_DNA"/>
</dbReference>
<feature type="transmembrane region" description="Helical" evidence="14">
    <location>
        <begin position="427"/>
        <end position="447"/>
    </location>
</feature>
<evidence type="ECO:0000256" key="1">
    <source>
        <dbReference type="ARBA" id="ARBA00000085"/>
    </source>
</evidence>
<evidence type="ECO:0000256" key="12">
    <source>
        <dbReference type="ARBA" id="ARBA00023012"/>
    </source>
</evidence>
<feature type="transmembrane region" description="Helical" evidence="14">
    <location>
        <begin position="396"/>
        <end position="415"/>
    </location>
</feature>